<protein>
    <recommendedName>
        <fullName evidence="3">Molybdenum cofactor carrier</fullName>
    </recommendedName>
</protein>
<dbReference type="Pfam" id="PF12694">
    <property type="entry name" value="cpYpsA"/>
    <property type="match status" value="1"/>
</dbReference>
<name>F0SPY0_RUBBR</name>
<dbReference type="Proteomes" id="UP000006860">
    <property type="component" value="Chromosome"/>
</dbReference>
<gene>
    <name evidence="1" type="ordered locus">Plabr_2529</name>
</gene>
<organism evidence="1 2">
    <name type="scientific">Rubinisphaera brasiliensis (strain ATCC 49424 / DSM 5305 / JCM 21570 / IAM 15109 / NBRC 103401 / IFAM 1448)</name>
    <name type="common">Planctomyces brasiliensis</name>
    <dbReference type="NCBI Taxonomy" id="756272"/>
    <lineage>
        <taxon>Bacteria</taxon>
        <taxon>Pseudomonadati</taxon>
        <taxon>Planctomycetota</taxon>
        <taxon>Planctomycetia</taxon>
        <taxon>Planctomycetales</taxon>
        <taxon>Planctomycetaceae</taxon>
        <taxon>Rubinisphaera</taxon>
    </lineage>
</organism>
<dbReference type="AlphaFoldDB" id="F0SPY0"/>
<proteinExistence type="predicted"/>
<evidence type="ECO:0000313" key="1">
    <source>
        <dbReference type="EMBL" id="ADY60130.1"/>
    </source>
</evidence>
<dbReference type="InterPro" id="IPR024755">
    <property type="entry name" value="cpYpsA"/>
</dbReference>
<dbReference type="HOGENOM" id="CLU_108850_0_0_0"/>
<dbReference type="EMBL" id="CP002546">
    <property type="protein sequence ID" value="ADY60130.1"/>
    <property type="molecule type" value="Genomic_DNA"/>
</dbReference>
<evidence type="ECO:0000313" key="2">
    <source>
        <dbReference type="Proteomes" id="UP000006860"/>
    </source>
</evidence>
<accession>F0SPY0</accession>
<sequence>MPPDLNLPVQQIVSGGQTGVDRAALDVALAAGIPCGGWCPAGRRAEDGPISSRYPLRETEEFAYDVRTRRNIQDSDGTLIFSTQPLTGGTALTRKLAREIGKPLLIIEPTGLFLSQLIEQWLKDHKIRVLNVAGPRESTSPGIARQTRTILQQLWPAH</sequence>
<keyword evidence="2" id="KW-1185">Reference proteome</keyword>
<reference evidence="2" key="1">
    <citation type="submission" date="2011-02" db="EMBL/GenBank/DDBJ databases">
        <title>The complete genome of Planctomyces brasiliensis DSM 5305.</title>
        <authorList>
            <person name="Lucas S."/>
            <person name="Copeland A."/>
            <person name="Lapidus A."/>
            <person name="Bruce D."/>
            <person name="Goodwin L."/>
            <person name="Pitluck S."/>
            <person name="Kyrpides N."/>
            <person name="Mavromatis K."/>
            <person name="Pagani I."/>
            <person name="Ivanova N."/>
            <person name="Ovchinnikova G."/>
            <person name="Lu M."/>
            <person name="Detter J.C."/>
            <person name="Han C."/>
            <person name="Land M."/>
            <person name="Hauser L."/>
            <person name="Markowitz V."/>
            <person name="Cheng J.-F."/>
            <person name="Hugenholtz P."/>
            <person name="Woyke T."/>
            <person name="Wu D."/>
            <person name="Tindall B."/>
            <person name="Pomrenke H.G."/>
            <person name="Brambilla E."/>
            <person name="Klenk H.-P."/>
            <person name="Eisen J.A."/>
        </authorList>
    </citation>
    <scope>NUCLEOTIDE SEQUENCE [LARGE SCALE GENOMIC DNA]</scope>
    <source>
        <strain evidence="2">ATCC 49424 / DSM 5305 / JCM 21570 / NBRC 103401 / IFAM 1448</strain>
    </source>
</reference>
<dbReference type="SUPFAM" id="SSF102405">
    <property type="entry name" value="MCP/YpsA-like"/>
    <property type="match status" value="1"/>
</dbReference>
<dbReference type="RefSeq" id="WP_013628854.1">
    <property type="nucleotide sequence ID" value="NC_015174.1"/>
</dbReference>
<dbReference type="eggNOG" id="COG0758">
    <property type="taxonomic scope" value="Bacteria"/>
</dbReference>
<dbReference type="Gene3D" id="3.40.50.450">
    <property type="match status" value="1"/>
</dbReference>
<evidence type="ECO:0008006" key="3">
    <source>
        <dbReference type="Google" id="ProtNLM"/>
    </source>
</evidence>
<dbReference type="STRING" id="756272.Plabr_2529"/>
<dbReference type="KEGG" id="pbs:Plabr_2529"/>